<protein>
    <recommendedName>
        <fullName evidence="1">Ice-binding protein C-terminal domain-containing protein</fullName>
    </recommendedName>
</protein>
<dbReference type="Proteomes" id="UP000066284">
    <property type="component" value="Chromosome 1"/>
</dbReference>
<sequence length="258" mass="27717">MVRRARLVFLLLFLTGLFGAPAEALLIIVEPDAFRPGTNLTNLFSGVTLNSYSLDRNSPDGIPVYGSVYATNVLGRWSGAAPTGTQMFAHDQQQIAGTENTATQWLNGPEARSCWVAGGVCSPSVRNDGGFRAMIIRFESPTNFFDIQTVWLSDPANIFAFDALNNQVGSCTGFDLSCNGIGSRSSFTYSSTNFTTLQMGSMDGDRLIQTIIIGGVSGTVGLDAMRYASVPEPSSILLLGAGLMMFFILSRKRVTGLH</sequence>
<feature type="domain" description="Ice-binding protein C-terminal" evidence="1">
    <location>
        <begin position="229"/>
        <end position="252"/>
    </location>
</feature>
<evidence type="ECO:0000313" key="2">
    <source>
        <dbReference type="EMBL" id="CUQ67898.1"/>
    </source>
</evidence>
<name>A0A0S4KXF8_9BACT</name>
<evidence type="ECO:0000313" key="3">
    <source>
        <dbReference type="Proteomes" id="UP000066284"/>
    </source>
</evidence>
<dbReference type="NCBIfam" id="TIGR02595">
    <property type="entry name" value="PEP_CTERM"/>
    <property type="match status" value="1"/>
</dbReference>
<dbReference type="KEGG" id="nio:NITINOP_2926"/>
<gene>
    <name evidence="2" type="ORF">NITINOP_2926</name>
</gene>
<organism evidence="2 3">
    <name type="scientific">Candidatus Nitrospira inopinata</name>
    <dbReference type="NCBI Taxonomy" id="1715989"/>
    <lineage>
        <taxon>Bacteria</taxon>
        <taxon>Pseudomonadati</taxon>
        <taxon>Nitrospirota</taxon>
        <taxon>Nitrospiria</taxon>
        <taxon>Nitrospirales</taxon>
        <taxon>Nitrospiraceae</taxon>
        <taxon>Nitrospira</taxon>
    </lineage>
</organism>
<reference evidence="3" key="1">
    <citation type="submission" date="2015-09" db="EMBL/GenBank/DDBJ databases">
        <authorList>
            <person name="Daims H."/>
        </authorList>
    </citation>
    <scope>NUCLEOTIDE SEQUENCE [LARGE SCALE GENOMIC DNA]</scope>
</reference>
<accession>A0A0S4KXF8</accession>
<dbReference type="EMBL" id="LN885086">
    <property type="protein sequence ID" value="CUQ67898.1"/>
    <property type="molecule type" value="Genomic_DNA"/>
</dbReference>
<dbReference type="STRING" id="1715989.NITINOP_2926"/>
<dbReference type="AlphaFoldDB" id="A0A0S4KXF8"/>
<dbReference type="Pfam" id="PF07589">
    <property type="entry name" value="PEP-CTERM"/>
    <property type="match status" value="1"/>
</dbReference>
<proteinExistence type="predicted"/>
<evidence type="ECO:0000259" key="1">
    <source>
        <dbReference type="Pfam" id="PF07589"/>
    </source>
</evidence>
<keyword evidence="3" id="KW-1185">Reference proteome</keyword>
<dbReference type="InterPro" id="IPR013424">
    <property type="entry name" value="Ice-binding_C"/>
</dbReference>